<feature type="signal peptide" evidence="2">
    <location>
        <begin position="1"/>
        <end position="19"/>
    </location>
</feature>
<dbReference type="Pfam" id="PF11932">
    <property type="entry name" value="DUF3450"/>
    <property type="match status" value="1"/>
</dbReference>
<reference evidence="3 4" key="1">
    <citation type="submission" date="2024-02" db="EMBL/GenBank/DDBJ databases">
        <title>Haloferula sargassicola NBRC 104335.</title>
        <authorList>
            <person name="Ichikawa N."/>
            <person name="Katano-Makiyama Y."/>
            <person name="Hidaka K."/>
        </authorList>
    </citation>
    <scope>NUCLEOTIDE SEQUENCE [LARGE SCALE GENOMIC DNA]</scope>
    <source>
        <strain evidence="3 4">NBRC 104335</strain>
    </source>
</reference>
<dbReference type="InterPro" id="IPR016866">
    <property type="entry name" value="UCP028069"/>
</dbReference>
<evidence type="ECO:0000313" key="3">
    <source>
        <dbReference type="EMBL" id="GAA5480905.1"/>
    </source>
</evidence>
<proteinExistence type="predicted"/>
<keyword evidence="4" id="KW-1185">Reference proteome</keyword>
<dbReference type="EMBL" id="BAABRI010000001">
    <property type="protein sequence ID" value="GAA5480905.1"/>
    <property type="molecule type" value="Genomic_DNA"/>
</dbReference>
<keyword evidence="1" id="KW-0175">Coiled coil</keyword>
<name>A0ABP9UHC1_9BACT</name>
<evidence type="ECO:0000256" key="1">
    <source>
        <dbReference type="SAM" id="Coils"/>
    </source>
</evidence>
<organism evidence="3 4">
    <name type="scientific">Haloferula sargassicola</name>
    <dbReference type="NCBI Taxonomy" id="490096"/>
    <lineage>
        <taxon>Bacteria</taxon>
        <taxon>Pseudomonadati</taxon>
        <taxon>Verrucomicrobiota</taxon>
        <taxon>Verrucomicrobiia</taxon>
        <taxon>Verrucomicrobiales</taxon>
        <taxon>Verrucomicrobiaceae</taxon>
        <taxon>Haloferula</taxon>
    </lineage>
</organism>
<gene>
    <name evidence="3" type="ORF">Hsar01_00109</name>
</gene>
<evidence type="ECO:0000256" key="2">
    <source>
        <dbReference type="SAM" id="SignalP"/>
    </source>
</evidence>
<dbReference type="Proteomes" id="UP001476282">
    <property type="component" value="Unassembled WGS sequence"/>
</dbReference>
<evidence type="ECO:0000313" key="4">
    <source>
        <dbReference type="Proteomes" id="UP001476282"/>
    </source>
</evidence>
<protein>
    <recommendedName>
        <fullName evidence="5">DUF3450 family protein</fullName>
    </recommendedName>
</protein>
<evidence type="ECO:0008006" key="5">
    <source>
        <dbReference type="Google" id="ProtNLM"/>
    </source>
</evidence>
<accession>A0ABP9UHC1</accession>
<keyword evidence="2" id="KW-0732">Signal</keyword>
<feature type="coiled-coil region" evidence="1">
    <location>
        <begin position="53"/>
        <end position="108"/>
    </location>
</feature>
<feature type="chain" id="PRO_5046650005" description="DUF3450 family protein" evidence="2">
    <location>
        <begin position="20"/>
        <end position="245"/>
    </location>
</feature>
<comment type="caution">
    <text evidence="3">The sequence shown here is derived from an EMBL/GenBank/DDBJ whole genome shotgun (WGS) entry which is preliminary data.</text>
</comment>
<sequence>MQILTLAALALFGAFPVEASPDVQIVELRETIAQIVDVKSQVSAERSGWETRKAEMNELLGLHRRELELLNEELEKSGTSTGDYDARKTEAEQEIAKLKAARRTAGEAVARNRERALALAAMFPKPLAKEAEVERLALEGWKPGDEPRDGLQAILGLVTKAEQFNRRVNRASEVRDGREVEVLYLGLARAYYADRSGNAGIGVPAEGGWKWEGRPELAGEIVKAFDELDRKRPPELVELPVKIQD</sequence>